<evidence type="ECO:0008006" key="3">
    <source>
        <dbReference type="Google" id="ProtNLM"/>
    </source>
</evidence>
<dbReference type="PROSITE" id="PS51257">
    <property type="entry name" value="PROKAR_LIPOPROTEIN"/>
    <property type="match status" value="1"/>
</dbReference>
<comment type="caution">
    <text evidence="1">The sequence shown here is derived from an EMBL/GenBank/DDBJ whole genome shotgun (WGS) entry which is preliminary data.</text>
</comment>
<sequence length="526" mass="59338">MEKFIGIFAVTLLMMSCDKGGVQPGDDGFLYDDGLAHGMIVLGDRLDNPYTTENAREAFSALYPTKSRDVVQTTDLYVRFLPVDQEEFDMLESMGVEMLDHPMDYEIIAEGDYYHDPSVGDDSITWQYAVVDKDFRFPDIRYEIIDECFLADNSEETKAMSDVDWDAVEAESYRLTGNGDMLDDAAMTKAGKSSPTGRITIVDEAANGGQPFGLAGVRVSCNSFIKFSSTYTDRDGYYTIPKRYSANLRYRLVFKNSAGFSIGFNLVLVPASVSTLGKGPAQGISYTVTRESDDALYRRAVVSNAAYEYISRCSSDDMDLTAPPGDLRIWLFNSLSASSAVMIHHGAIIENALIKSYLGVFSMLIRFFAPDITIGTKDHGTYAELYDSTVHELAHASHFSQAGTDYWNRYIMYILESFVETGGETYGTGDEDNAGYCEIGEMWAYYIESMMHKERYGGQVPAYGTSFWFYPQIFRYLEDRGLSRSQISDALQPDVIDRDILRSRLVELYPDRKIMIEQVFNRYRHD</sequence>
<accession>A0A9D9EZP5</accession>
<dbReference type="AlphaFoldDB" id="A0A9D9EZP5"/>
<evidence type="ECO:0000313" key="1">
    <source>
        <dbReference type="EMBL" id="MBO8452544.1"/>
    </source>
</evidence>
<reference evidence="1" key="1">
    <citation type="submission" date="2020-10" db="EMBL/GenBank/DDBJ databases">
        <authorList>
            <person name="Gilroy R."/>
        </authorList>
    </citation>
    <scope>NUCLEOTIDE SEQUENCE</scope>
    <source>
        <strain evidence="1">B1-20833</strain>
    </source>
</reference>
<gene>
    <name evidence="1" type="ORF">IAC06_06645</name>
</gene>
<dbReference type="EMBL" id="JADIMI010000066">
    <property type="protein sequence ID" value="MBO8452544.1"/>
    <property type="molecule type" value="Genomic_DNA"/>
</dbReference>
<name>A0A9D9EZP5_9BACT</name>
<evidence type="ECO:0000313" key="2">
    <source>
        <dbReference type="Proteomes" id="UP000823661"/>
    </source>
</evidence>
<reference evidence="1" key="2">
    <citation type="journal article" date="2021" name="PeerJ">
        <title>Extensive microbial diversity within the chicken gut microbiome revealed by metagenomics and culture.</title>
        <authorList>
            <person name="Gilroy R."/>
            <person name="Ravi A."/>
            <person name="Getino M."/>
            <person name="Pursley I."/>
            <person name="Horton D.L."/>
            <person name="Alikhan N.F."/>
            <person name="Baker D."/>
            <person name="Gharbi K."/>
            <person name="Hall N."/>
            <person name="Watson M."/>
            <person name="Adriaenssens E.M."/>
            <person name="Foster-Nyarko E."/>
            <person name="Jarju S."/>
            <person name="Secka A."/>
            <person name="Antonio M."/>
            <person name="Oren A."/>
            <person name="Chaudhuri R.R."/>
            <person name="La Ragione R."/>
            <person name="Hildebrand F."/>
            <person name="Pallen M.J."/>
        </authorList>
    </citation>
    <scope>NUCLEOTIDE SEQUENCE</scope>
    <source>
        <strain evidence="1">B1-20833</strain>
    </source>
</reference>
<proteinExistence type="predicted"/>
<protein>
    <recommendedName>
        <fullName evidence="3">Lipoprotein</fullName>
    </recommendedName>
</protein>
<organism evidence="1 2">
    <name type="scientific">Candidatus Cryptobacteroides intestinavium</name>
    <dbReference type="NCBI Taxonomy" id="2840766"/>
    <lineage>
        <taxon>Bacteria</taxon>
        <taxon>Pseudomonadati</taxon>
        <taxon>Bacteroidota</taxon>
        <taxon>Bacteroidia</taxon>
        <taxon>Bacteroidales</taxon>
        <taxon>Candidatus Cryptobacteroides</taxon>
    </lineage>
</organism>
<dbReference type="Proteomes" id="UP000823661">
    <property type="component" value="Unassembled WGS sequence"/>
</dbReference>